<evidence type="ECO:0000256" key="4">
    <source>
        <dbReference type="ARBA" id="ARBA00050692"/>
    </source>
</evidence>
<accession>A0A5A7VBV9</accession>
<dbReference type="EMBL" id="SSTE01001846">
    <property type="protein sequence ID" value="KAA0064744.1"/>
    <property type="molecule type" value="Genomic_DNA"/>
</dbReference>
<evidence type="ECO:0000256" key="2">
    <source>
        <dbReference type="ARBA" id="ARBA00009995"/>
    </source>
</evidence>
<dbReference type="Pfam" id="PF00201">
    <property type="entry name" value="UDPGT"/>
    <property type="match status" value="1"/>
</dbReference>
<dbReference type="FunFam" id="3.40.50.2000:FF:000019">
    <property type="entry name" value="Glycosyltransferase"/>
    <property type="match status" value="1"/>
</dbReference>
<keyword evidence="5" id="KW-0328">Glycosyltransferase</keyword>
<protein>
    <recommendedName>
        <fullName evidence="6">Glycosyltransferase</fullName>
        <ecNumber evidence="6">2.4.1.-</ecNumber>
    </recommendedName>
</protein>
<dbReference type="SUPFAM" id="SSF53756">
    <property type="entry name" value="UDP-Glycosyltransferase/glycogen phosphorylase"/>
    <property type="match status" value="1"/>
</dbReference>
<comment type="catalytic activity">
    <reaction evidence="4">
        <text>mogrol + UDP-alpha-D-glucose = mogroside IE + UDP + H(+)</text>
        <dbReference type="Rhea" id="RHEA:52044"/>
        <dbReference type="ChEBI" id="CHEBI:15378"/>
        <dbReference type="ChEBI" id="CHEBI:58223"/>
        <dbReference type="ChEBI" id="CHEBI:58885"/>
        <dbReference type="ChEBI" id="CHEBI:138974"/>
        <dbReference type="ChEBI" id="CHEBI:138975"/>
        <dbReference type="EC" id="2.4.1.350"/>
    </reaction>
    <physiologicalReaction direction="left-to-right" evidence="4">
        <dbReference type="Rhea" id="RHEA:52045"/>
    </physiologicalReaction>
</comment>
<dbReference type="InterPro" id="IPR002213">
    <property type="entry name" value="UDP_glucos_trans"/>
</dbReference>
<dbReference type="CDD" id="cd03784">
    <property type="entry name" value="GT1_Gtf-like"/>
    <property type="match status" value="1"/>
</dbReference>
<comment type="similarity">
    <text evidence="2 5">Belongs to the UDP-glycosyltransferase family.</text>
</comment>
<comment type="caution">
    <text evidence="7">The sequence shown here is derived from an EMBL/GenBank/DDBJ whole genome shotgun (WGS) entry which is preliminary data.</text>
</comment>
<evidence type="ECO:0000313" key="8">
    <source>
        <dbReference type="Proteomes" id="UP000321393"/>
    </source>
</evidence>
<dbReference type="PANTHER" id="PTHR11926:SF1560">
    <property type="entry name" value="UDP-GLYCOSYLTRANSFERASE 74E1-RELATED"/>
    <property type="match status" value="1"/>
</dbReference>
<name>A0A5A7VBV9_CUCMM</name>
<proteinExistence type="inferred from homology"/>
<evidence type="ECO:0000256" key="5">
    <source>
        <dbReference type="RuleBase" id="RU003718"/>
    </source>
</evidence>
<dbReference type="PANTHER" id="PTHR11926">
    <property type="entry name" value="GLUCOSYL/GLUCURONOSYL TRANSFERASES"/>
    <property type="match status" value="1"/>
</dbReference>
<evidence type="ECO:0000313" key="7">
    <source>
        <dbReference type="EMBL" id="KAA0064744.1"/>
    </source>
</evidence>
<organism evidence="7 8">
    <name type="scientific">Cucumis melo var. makuwa</name>
    <name type="common">Oriental melon</name>
    <dbReference type="NCBI Taxonomy" id="1194695"/>
    <lineage>
        <taxon>Eukaryota</taxon>
        <taxon>Viridiplantae</taxon>
        <taxon>Streptophyta</taxon>
        <taxon>Embryophyta</taxon>
        <taxon>Tracheophyta</taxon>
        <taxon>Spermatophyta</taxon>
        <taxon>Magnoliopsida</taxon>
        <taxon>eudicotyledons</taxon>
        <taxon>Gunneridae</taxon>
        <taxon>Pentapetalae</taxon>
        <taxon>rosids</taxon>
        <taxon>fabids</taxon>
        <taxon>Cucurbitales</taxon>
        <taxon>Cucurbitaceae</taxon>
        <taxon>Benincaseae</taxon>
        <taxon>Cucumis</taxon>
    </lineage>
</organism>
<dbReference type="AlphaFoldDB" id="A0A5A7VBV9"/>
<dbReference type="EC" id="2.4.1.-" evidence="6"/>
<dbReference type="GO" id="GO:0080044">
    <property type="term" value="F:quercetin 7-O-glucosyltransferase activity"/>
    <property type="evidence" value="ECO:0007669"/>
    <property type="project" value="TreeGrafter"/>
</dbReference>
<gene>
    <name evidence="7" type="ORF">E6C27_scaffold82G00480</name>
</gene>
<dbReference type="PROSITE" id="PS00375">
    <property type="entry name" value="UDPGT"/>
    <property type="match status" value="1"/>
</dbReference>
<evidence type="ECO:0000256" key="6">
    <source>
        <dbReference type="RuleBase" id="RU362057"/>
    </source>
</evidence>
<evidence type="ECO:0000256" key="1">
    <source>
        <dbReference type="ARBA" id="ARBA00004721"/>
    </source>
</evidence>
<comment type="pathway">
    <text evidence="1">Secondary metabolite biosynthesis; terpenoid biosynthesis.</text>
</comment>
<dbReference type="InterPro" id="IPR035595">
    <property type="entry name" value="UDP_glycos_trans_CS"/>
</dbReference>
<evidence type="ECO:0000256" key="3">
    <source>
        <dbReference type="ARBA" id="ARBA00022679"/>
    </source>
</evidence>
<sequence length="476" mass="53098">MENAKENGGRKLSSNVVVVVFAYPKHGHMSPMLQFAKRLASKGLRVTFLTTSSVNQSLQINLLPSYQIDLQFISDVRTEPILSLKDEHESFDAVVSRSFGDFLDGALRTNINSDYDSTPPRYFVVFDSIMPWAMDVAAERGMDSAPFFTESCAVNHILNQVYEGSLCLSSVPPAAGVSIPSLPVLAVEDLPFFSYEREVVVNFMVRQFSSFKKAKWIFVNTFDQLEMKVVNWMAKRWPIKTVGPTIPSAYLEGELENDKSYGLKHLKMEDNGQILEWLDTKENGSVIYISFGSLVVLPHEQVDELANCLKSITTTTTTTNLSFLWVLRESEIEKLPNNFIQSTSHKGLVVNWCCQLQVLSHNAIGCFVTHCGWNSTIEALSLGVPMVAVPQWIDQTTNAKFVADVWEVGVRVKIGSDKGIATKEELEASIQRVFGGDHGKNEIKINSTNLMKLAKEAMKEGGSSDKNIQEFVDSII</sequence>
<dbReference type="Gene3D" id="3.40.50.2000">
    <property type="entry name" value="Glycogen Phosphorylase B"/>
    <property type="match status" value="2"/>
</dbReference>
<dbReference type="GO" id="GO:0080043">
    <property type="term" value="F:quercetin 3-O-glucosyltransferase activity"/>
    <property type="evidence" value="ECO:0007669"/>
    <property type="project" value="TreeGrafter"/>
</dbReference>
<keyword evidence="3 5" id="KW-0808">Transferase</keyword>
<dbReference type="OrthoDB" id="5835829at2759"/>
<reference evidence="7 8" key="1">
    <citation type="submission" date="2019-08" db="EMBL/GenBank/DDBJ databases">
        <title>Draft genome sequences of two oriental melons (Cucumis melo L. var makuwa).</title>
        <authorList>
            <person name="Kwon S.-Y."/>
        </authorList>
    </citation>
    <scope>NUCLEOTIDE SEQUENCE [LARGE SCALE GENOMIC DNA]</scope>
    <source>
        <strain evidence="8">cv. SW 3</strain>
        <tissue evidence="7">Leaf</tissue>
    </source>
</reference>
<dbReference type="Proteomes" id="UP000321393">
    <property type="component" value="Unassembled WGS sequence"/>
</dbReference>